<dbReference type="InterPro" id="IPR048359">
    <property type="entry name" value="EXOC6_Sec15_N"/>
</dbReference>
<dbReference type="Pfam" id="PF20651">
    <property type="entry name" value="EXOC6_Sec15_N"/>
    <property type="match status" value="1"/>
</dbReference>
<dbReference type="PANTHER" id="PTHR12702:SF0">
    <property type="entry name" value="EXOCYST COMPLEX COMPONENT 6"/>
    <property type="match status" value="1"/>
</dbReference>
<sequence length="207" mass="23473">MSILSLDYESLLSEIESGSSGSIANVIRKLREYEVTAYNAGVGGPTGEVVAKFIAELDQLIIERNIEIERTCNHHYEGLADSTRELVSIQEEAGVLKAQMLENYKAIQDQVNELGEASTELSNCHVMLSNIDQCIEALELCLPIIDQYSRVERSIEDGRYYHALKILEHLEKTQLEQIRQFTFSEALSRRIPKLRQEIKVVSFIPNN</sequence>
<dbReference type="InterPro" id="IPR007225">
    <property type="entry name" value="EXOC6/Sec15"/>
</dbReference>
<name>A0A3S5AB46_9PLAT</name>
<organism evidence="2 3">
    <name type="scientific">Protopolystoma xenopodis</name>
    <dbReference type="NCBI Taxonomy" id="117903"/>
    <lineage>
        <taxon>Eukaryota</taxon>
        <taxon>Metazoa</taxon>
        <taxon>Spiralia</taxon>
        <taxon>Lophotrochozoa</taxon>
        <taxon>Platyhelminthes</taxon>
        <taxon>Monogenea</taxon>
        <taxon>Polyopisthocotylea</taxon>
        <taxon>Polystomatidea</taxon>
        <taxon>Polystomatidae</taxon>
        <taxon>Protopolystoma</taxon>
    </lineage>
</organism>
<feature type="domain" description="Exocyst complex component EXOC6/Sec15 N-terminal" evidence="1">
    <location>
        <begin position="56"/>
        <end position="200"/>
    </location>
</feature>
<proteinExistence type="predicted"/>
<evidence type="ECO:0000259" key="1">
    <source>
        <dbReference type="Pfam" id="PF20651"/>
    </source>
</evidence>
<dbReference type="GO" id="GO:0016020">
    <property type="term" value="C:membrane"/>
    <property type="evidence" value="ECO:0007669"/>
    <property type="project" value="TreeGrafter"/>
</dbReference>
<dbReference type="GO" id="GO:0090522">
    <property type="term" value="P:vesicle tethering involved in exocytosis"/>
    <property type="evidence" value="ECO:0007669"/>
    <property type="project" value="InterPro"/>
</dbReference>
<dbReference type="OrthoDB" id="10267033at2759"/>
<accession>A0A3S5AB46</accession>
<evidence type="ECO:0000313" key="2">
    <source>
        <dbReference type="EMBL" id="VEL11730.1"/>
    </source>
</evidence>
<dbReference type="Proteomes" id="UP000784294">
    <property type="component" value="Unassembled WGS sequence"/>
</dbReference>
<dbReference type="EMBL" id="CAAALY010012656">
    <property type="protein sequence ID" value="VEL11730.1"/>
    <property type="molecule type" value="Genomic_DNA"/>
</dbReference>
<dbReference type="GO" id="GO:0006893">
    <property type="term" value="P:Golgi to plasma membrane transport"/>
    <property type="evidence" value="ECO:0007669"/>
    <property type="project" value="TreeGrafter"/>
</dbReference>
<keyword evidence="3" id="KW-1185">Reference proteome</keyword>
<dbReference type="AlphaFoldDB" id="A0A3S5AB46"/>
<dbReference type="PANTHER" id="PTHR12702">
    <property type="entry name" value="SEC15"/>
    <property type="match status" value="1"/>
</dbReference>
<protein>
    <recommendedName>
        <fullName evidence="1">Exocyst complex component EXOC6/Sec15 N-terminal domain-containing protein</fullName>
    </recommendedName>
</protein>
<reference evidence="2" key="1">
    <citation type="submission" date="2018-11" db="EMBL/GenBank/DDBJ databases">
        <authorList>
            <consortium name="Pathogen Informatics"/>
        </authorList>
    </citation>
    <scope>NUCLEOTIDE SEQUENCE</scope>
</reference>
<evidence type="ECO:0000313" key="3">
    <source>
        <dbReference type="Proteomes" id="UP000784294"/>
    </source>
</evidence>
<dbReference type="GO" id="GO:0006886">
    <property type="term" value="P:intracellular protein transport"/>
    <property type="evidence" value="ECO:0007669"/>
    <property type="project" value="InterPro"/>
</dbReference>
<comment type="caution">
    <text evidence="2">The sequence shown here is derived from an EMBL/GenBank/DDBJ whole genome shotgun (WGS) entry which is preliminary data.</text>
</comment>
<dbReference type="GO" id="GO:0000145">
    <property type="term" value="C:exocyst"/>
    <property type="evidence" value="ECO:0007669"/>
    <property type="project" value="TreeGrafter"/>
</dbReference>
<gene>
    <name evidence="2" type="ORF">PXEA_LOCUS5170</name>
</gene>